<feature type="transmembrane region" description="Helical" evidence="1">
    <location>
        <begin position="35"/>
        <end position="56"/>
    </location>
</feature>
<dbReference type="Proteomes" id="UP000677054">
    <property type="component" value="Unassembled WGS sequence"/>
</dbReference>
<gene>
    <name evidence="2" type="ORF">DSTB1V02_LOCUS12610</name>
</gene>
<keyword evidence="3" id="KW-1185">Reference proteome</keyword>
<name>A0A7R9AEN9_9CRUS</name>
<evidence type="ECO:0000313" key="3">
    <source>
        <dbReference type="Proteomes" id="UP000677054"/>
    </source>
</evidence>
<evidence type="ECO:0000313" key="2">
    <source>
        <dbReference type="EMBL" id="CAD7252859.1"/>
    </source>
</evidence>
<feature type="transmembrane region" description="Helical" evidence="1">
    <location>
        <begin position="82"/>
        <end position="104"/>
    </location>
</feature>
<reference evidence="2" key="1">
    <citation type="submission" date="2020-11" db="EMBL/GenBank/DDBJ databases">
        <authorList>
            <person name="Tran Van P."/>
        </authorList>
    </citation>
    <scope>NUCLEOTIDE SEQUENCE</scope>
</reference>
<dbReference type="EMBL" id="LR904461">
    <property type="protein sequence ID" value="CAD7252859.1"/>
    <property type="molecule type" value="Genomic_DNA"/>
</dbReference>
<organism evidence="2">
    <name type="scientific">Darwinula stevensoni</name>
    <dbReference type="NCBI Taxonomy" id="69355"/>
    <lineage>
        <taxon>Eukaryota</taxon>
        <taxon>Metazoa</taxon>
        <taxon>Ecdysozoa</taxon>
        <taxon>Arthropoda</taxon>
        <taxon>Crustacea</taxon>
        <taxon>Oligostraca</taxon>
        <taxon>Ostracoda</taxon>
        <taxon>Podocopa</taxon>
        <taxon>Podocopida</taxon>
        <taxon>Darwinulocopina</taxon>
        <taxon>Darwinuloidea</taxon>
        <taxon>Darwinulidae</taxon>
        <taxon>Darwinula</taxon>
    </lineage>
</organism>
<dbReference type="AlphaFoldDB" id="A0A7R9AEN9"/>
<proteinExistence type="predicted"/>
<accession>A0A7R9AEN9</accession>
<sequence>MAGSGGLLVDDDLLPLPDCCWSQVVTVRTTRRIRVGGWLCVASGILMLLLATLFLFGDVRDCREGCRGLRGSEDVCECSVDYFNVFLSFGSAMIILIEGIRLVYQCHRALHALTLRKVAALARPGDLPVKLPAFGLGFNHPRHPQRYPVNRWDGPRCACSDGSAMPNIVADIS</sequence>
<evidence type="ECO:0000256" key="1">
    <source>
        <dbReference type="SAM" id="Phobius"/>
    </source>
</evidence>
<dbReference type="EMBL" id="CAJPEV010004944">
    <property type="protein sequence ID" value="CAG0902528.1"/>
    <property type="molecule type" value="Genomic_DNA"/>
</dbReference>
<keyword evidence="1" id="KW-0812">Transmembrane</keyword>
<protein>
    <submittedName>
        <fullName evidence="2">Uncharacterized protein</fullName>
    </submittedName>
</protein>
<keyword evidence="1" id="KW-0472">Membrane</keyword>
<keyword evidence="1" id="KW-1133">Transmembrane helix</keyword>